<reference evidence="3" key="1">
    <citation type="journal article" date="2014" name="BMC Genomics">
        <title>Genome characteristics reveal the impact of lichenization on lichen-forming fungus Endocarpon pusillum Hedwig (Verrucariales, Ascomycota).</title>
        <authorList>
            <person name="Wang Y.-Y."/>
            <person name="Liu B."/>
            <person name="Zhang X.-Y."/>
            <person name="Zhou Q.-M."/>
            <person name="Zhang T."/>
            <person name="Li H."/>
            <person name="Yu Y.-F."/>
            <person name="Zhang X.-L."/>
            <person name="Hao X.-Y."/>
            <person name="Wang M."/>
            <person name="Wang L."/>
            <person name="Wei J.-C."/>
        </authorList>
    </citation>
    <scope>NUCLEOTIDE SEQUENCE [LARGE SCALE GENOMIC DNA]</scope>
    <source>
        <strain evidence="3">Z07020 / HMAS-L-300199</strain>
    </source>
</reference>
<feature type="chain" id="PRO_5004612768" evidence="1">
    <location>
        <begin position="27"/>
        <end position="108"/>
    </location>
</feature>
<dbReference type="EMBL" id="KE720798">
    <property type="protein sequence ID" value="ERF75688.1"/>
    <property type="molecule type" value="Genomic_DNA"/>
</dbReference>
<dbReference type="GeneID" id="19236573"/>
<dbReference type="HOGENOM" id="CLU_2196941_0_0_1"/>
<feature type="signal peptide" evidence="1">
    <location>
        <begin position="1"/>
        <end position="26"/>
    </location>
</feature>
<sequence>MYFSTITTITTIAALIAALAGQHVQAAPSPMPDIQARALYEALGKPYFAPAPALAKRACNCKECVSCSDNCSAFGGTAGSAIAQGLCVLSCAGAAHCSDSETSHCPRD</sequence>
<organism evidence="2 3">
    <name type="scientific">Endocarpon pusillum (strain Z07020 / HMAS-L-300199)</name>
    <name type="common">Lichen-forming fungus</name>
    <dbReference type="NCBI Taxonomy" id="1263415"/>
    <lineage>
        <taxon>Eukaryota</taxon>
        <taxon>Fungi</taxon>
        <taxon>Dikarya</taxon>
        <taxon>Ascomycota</taxon>
        <taxon>Pezizomycotina</taxon>
        <taxon>Eurotiomycetes</taxon>
        <taxon>Chaetothyriomycetidae</taxon>
        <taxon>Verrucariales</taxon>
        <taxon>Verrucariaceae</taxon>
        <taxon>Endocarpon</taxon>
    </lineage>
</organism>
<gene>
    <name evidence="2" type="ORF">EPUS_01518</name>
</gene>
<protein>
    <submittedName>
        <fullName evidence="2">Uncharacterized protein</fullName>
    </submittedName>
</protein>
<accession>U1GTG7</accession>
<evidence type="ECO:0000313" key="3">
    <source>
        <dbReference type="Proteomes" id="UP000019373"/>
    </source>
</evidence>
<keyword evidence="1" id="KW-0732">Signal</keyword>
<dbReference type="AlphaFoldDB" id="U1GTG7"/>
<dbReference type="Proteomes" id="UP000019373">
    <property type="component" value="Unassembled WGS sequence"/>
</dbReference>
<evidence type="ECO:0000313" key="2">
    <source>
        <dbReference type="EMBL" id="ERF75688.1"/>
    </source>
</evidence>
<evidence type="ECO:0000256" key="1">
    <source>
        <dbReference type="SAM" id="SignalP"/>
    </source>
</evidence>
<keyword evidence="3" id="KW-1185">Reference proteome</keyword>
<proteinExistence type="predicted"/>
<dbReference type="RefSeq" id="XP_007786846.1">
    <property type="nucleotide sequence ID" value="XM_007788656.1"/>
</dbReference>
<name>U1GTG7_ENDPU</name>
<dbReference type="OrthoDB" id="10312697at2759"/>